<accession>A0A1V4IJS9</accession>
<dbReference type="Proteomes" id="UP000191056">
    <property type="component" value="Unassembled WGS sequence"/>
</dbReference>
<dbReference type="InterPro" id="IPR029068">
    <property type="entry name" value="Glyas_Bleomycin-R_OHBP_Dase"/>
</dbReference>
<dbReference type="Proteomes" id="UP000656077">
    <property type="component" value="Unassembled WGS sequence"/>
</dbReference>
<name>A0A1V4IJS9_9CLOT</name>
<dbReference type="Gene3D" id="3.10.180.10">
    <property type="entry name" value="2,3-Dihydroxybiphenyl 1,2-Dioxygenase, domain 1"/>
    <property type="match status" value="1"/>
</dbReference>
<dbReference type="EMBL" id="MZGT01000041">
    <property type="protein sequence ID" value="OPJ60268.1"/>
    <property type="molecule type" value="Genomic_DNA"/>
</dbReference>
<evidence type="ECO:0000313" key="2">
    <source>
        <dbReference type="EMBL" id="OPJ60268.1"/>
    </source>
</evidence>
<evidence type="ECO:0000313" key="3">
    <source>
        <dbReference type="Proteomes" id="UP000191056"/>
    </source>
</evidence>
<reference evidence="2 3" key="1">
    <citation type="submission" date="2017-03" db="EMBL/GenBank/DDBJ databases">
        <title>Genome sequence of Clostridium chromiireducens DSM 23318.</title>
        <authorList>
            <person name="Poehlein A."/>
            <person name="Daniel R."/>
        </authorList>
    </citation>
    <scope>NUCLEOTIDE SEQUENCE [LARGE SCALE GENOMIC DNA]</scope>
    <source>
        <strain evidence="2 3">DSM 23318</strain>
    </source>
</reference>
<organism evidence="2 3">
    <name type="scientific">Clostridium chromiireducens</name>
    <dbReference type="NCBI Taxonomy" id="225345"/>
    <lineage>
        <taxon>Bacteria</taxon>
        <taxon>Bacillati</taxon>
        <taxon>Bacillota</taxon>
        <taxon>Clostridia</taxon>
        <taxon>Eubacteriales</taxon>
        <taxon>Clostridiaceae</taxon>
        <taxon>Clostridium</taxon>
    </lineage>
</organism>
<reference evidence="1" key="2">
    <citation type="submission" date="2019-12" db="EMBL/GenBank/DDBJ databases">
        <title>Microbes associate with the intestines of laboratory mice.</title>
        <authorList>
            <person name="Navarre W."/>
            <person name="Wong E."/>
        </authorList>
    </citation>
    <scope>NUCLEOTIDE SEQUENCE</scope>
    <source>
        <strain evidence="1">NM79_F5</strain>
    </source>
</reference>
<keyword evidence="3" id="KW-1185">Reference proteome</keyword>
<dbReference type="OrthoDB" id="9795306at2"/>
<protein>
    <submittedName>
        <fullName evidence="1">VOC family protein</fullName>
    </submittedName>
</protein>
<sequence>MKRSMMQAYVTRSDEAVALYQKAFDAVLISSYPNEDGTFFHSELDIQGEILAVAEQNSEYAIIGEETVTGNVMQFCLHYGEGNEEKVRKAYEVLKTDAKILVPLAPCEFSPLMADFIDKYGIRWCLFV</sequence>
<dbReference type="RefSeq" id="WP_079440653.1">
    <property type="nucleotide sequence ID" value="NZ_MZGT01000041.1"/>
</dbReference>
<evidence type="ECO:0000313" key="1">
    <source>
        <dbReference type="EMBL" id="MVX64963.1"/>
    </source>
</evidence>
<gene>
    <name evidence="2" type="ORF">CLCHR_30330</name>
    <name evidence="1" type="ORF">GKZ28_14815</name>
</gene>
<comment type="caution">
    <text evidence="2">The sequence shown here is derived from an EMBL/GenBank/DDBJ whole genome shotgun (WGS) entry which is preliminary data.</text>
</comment>
<proteinExistence type="predicted"/>
<dbReference type="STRING" id="225345.CLCHR_30330"/>
<dbReference type="AlphaFoldDB" id="A0A1V4IJS9"/>
<dbReference type="SUPFAM" id="SSF54593">
    <property type="entry name" value="Glyoxalase/Bleomycin resistance protein/Dihydroxybiphenyl dioxygenase"/>
    <property type="match status" value="1"/>
</dbReference>
<dbReference type="EMBL" id="WSRQ01000024">
    <property type="protein sequence ID" value="MVX64963.1"/>
    <property type="molecule type" value="Genomic_DNA"/>
</dbReference>